<feature type="domain" description="DNA methylase adenine-specific" evidence="1">
    <location>
        <begin position="173"/>
        <end position="211"/>
    </location>
</feature>
<evidence type="ECO:0000259" key="1">
    <source>
        <dbReference type="Pfam" id="PF02384"/>
    </source>
</evidence>
<dbReference type="PANTHER" id="PTHR42998:SF1">
    <property type="entry name" value="TYPE I RESTRICTION ENZYME HINDI METHYLASE SUBUNIT"/>
    <property type="match status" value="1"/>
</dbReference>
<dbReference type="EMBL" id="JBHTHR010000036">
    <property type="protein sequence ID" value="MFD0800266.1"/>
    <property type="molecule type" value="Genomic_DNA"/>
</dbReference>
<accession>A0ABW3BBE7</accession>
<evidence type="ECO:0000313" key="3">
    <source>
        <dbReference type="Proteomes" id="UP001596956"/>
    </source>
</evidence>
<dbReference type="Gene3D" id="3.40.50.150">
    <property type="entry name" value="Vaccinia Virus protein VP39"/>
    <property type="match status" value="1"/>
</dbReference>
<dbReference type="GO" id="GO:0008168">
    <property type="term" value="F:methyltransferase activity"/>
    <property type="evidence" value="ECO:0007669"/>
    <property type="project" value="UniProtKB-KW"/>
</dbReference>
<reference evidence="3" key="1">
    <citation type="journal article" date="2019" name="Int. J. Syst. Evol. Microbiol.">
        <title>The Global Catalogue of Microorganisms (GCM) 10K type strain sequencing project: providing services to taxonomists for standard genome sequencing and annotation.</title>
        <authorList>
            <consortium name="The Broad Institute Genomics Platform"/>
            <consortium name="The Broad Institute Genome Sequencing Center for Infectious Disease"/>
            <person name="Wu L."/>
            <person name="Ma J."/>
        </authorList>
    </citation>
    <scope>NUCLEOTIDE SEQUENCE [LARGE SCALE GENOMIC DNA]</scope>
    <source>
        <strain evidence="3">CCUG 63369</strain>
    </source>
</reference>
<dbReference type="SUPFAM" id="SSF46955">
    <property type="entry name" value="Putative DNA-binding domain"/>
    <property type="match status" value="1"/>
</dbReference>
<dbReference type="InterPro" id="IPR009061">
    <property type="entry name" value="DNA-bd_dom_put_sf"/>
</dbReference>
<keyword evidence="2" id="KW-0808">Transferase</keyword>
<dbReference type="Gene3D" id="1.10.10.10">
    <property type="entry name" value="Winged helix-like DNA-binding domain superfamily/Winged helix DNA-binding domain"/>
    <property type="match status" value="1"/>
</dbReference>
<dbReference type="Pfam" id="PF02384">
    <property type="entry name" value="N6_Mtase"/>
    <property type="match status" value="1"/>
</dbReference>
<comment type="caution">
    <text evidence="2">The sequence shown here is derived from an EMBL/GenBank/DDBJ whole genome shotgun (WGS) entry which is preliminary data.</text>
</comment>
<dbReference type="InterPro" id="IPR052916">
    <property type="entry name" value="Type-I_RE_MTase_Subunit"/>
</dbReference>
<name>A0ABW3BBE7_9ACTN</name>
<dbReference type="InterPro" id="IPR029063">
    <property type="entry name" value="SAM-dependent_MTases_sf"/>
</dbReference>
<keyword evidence="3" id="KW-1185">Reference proteome</keyword>
<dbReference type="Proteomes" id="UP001596956">
    <property type="component" value="Unassembled WGS sequence"/>
</dbReference>
<protein>
    <submittedName>
        <fullName evidence="2">N-6 DNA methylase</fullName>
    </submittedName>
</protein>
<organism evidence="2 3">
    <name type="scientific">Streptomonospora algeriensis</name>
    <dbReference type="NCBI Taxonomy" id="995084"/>
    <lineage>
        <taxon>Bacteria</taxon>
        <taxon>Bacillati</taxon>
        <taxon>Actinomycetota</taxon>
        <taxon>Actinomycetes</taxon>
        <taxon>Streptosporangiales</taxon>
        <taxon>Nocardiopsidaceae</taxon>
        <taxon>Streptomonospora</taxon>
    </lineage>
</organism>
<evidence type="ECO:0000313" key="2">
    <source>
        <dbReference type="EMBL" id="MFD0800266.1"/>
    </source>
</evidence>
<feature type="non-terminal residue" evidence="2">
    <location>
        <position position="212"/>
    </location>
</feature>
<sequence>MSPQAEALVTAAEISRLAGVTRATVSNWRRRHADFPDPAGGTESSPTYALAAVRAWLKARGQLAEDSPADELHNELRSRTDPGRTAAALLPCVVAASGCTDAELSALESGRDADLVAWAHGAAADPVTAVAGAEVLPDEPETPGLLRTLLRCLSAEGARRALETAAEYLDPGTGGAHTTPEPLAEVMAALLGEAPSTVFDPACGSGALLAAA</sequence>
<dbReference type="SUPFAM" id="SSF53335">
    <property type="entry name" value="S-adenosyl-L-methionine-dependent methyltransferases"/>
    <property type="match status" value="1"/>
</dbReference>
<dbReference type="PRINTS" id="PR00507">
    <property type="entry name" value="N12N6MTFRASE"/>
</dbReference>
<dbReference type="GO" id="GO:0032259">
    <property type="term" value="P:methylation"/>
    <property type="evidence" value="ECO:0007669"/>
    <property type="project" value="UniProtKB-KW"/>
</dbReference>
<proteinExistence type="predicted"/>
<dbReference type="PANTHER" id="PTHR42998">
    <property type="entry name" value="TYPE I RESTRICTION ENZYME HINDVIIP M PROTEIN-RELATED"/>
    <property type="match status" value="1"/>
</dbReference>
<dbReference type="InterPro" id="IPR036388">
    <property type="entry name" value="WH-like_DNA-bd_sf"/>
</dbReference>
<dbReference type="InterPro" id="IPR003356">
    <property type="entry name" value="DNA_methylase_A-5"/>
</dbReference>
<keyword evidence="2" id="KW-0489">Methyltransferase</keyword>
<gene>
    <name evidence="2" type="ORF">ACFQZU_02900</name>
</gene>